<evidence type="ECO:0008006" key="3">
    <source>
        <dbReference type="Google" id="ProtNLM"/>
    </source>
</evidence>
<organism evidence="1 2">
    <name type="scientific">Streptosporangium saharense</name>
    <dbReference type="NCBI Taxonomy" id="1706840"/>
    <lineage>
        <taxon>Bacteria</taxon>
        <taxon>Bacillati</taxon>
        <taxon>Actinomycetota</taxon>
        <taxon>Actinomycetes</taxon>
        <taxon>Streptosporangiales</taxon>
        <taxon>Streptosporangiaceae</taxon>
        <taxon>Streptosporangium</taxon>
    </lineage>
</organism>
<evidence type="ECO:0000313" key="1">
    <source>
        <dbReference type="EMBL" id="MBB4920188.1"/>
    </source>
</evidence>
<accession>A0A7W7VRZ0</accession>
<keyword evidence="2" id="KW-1185">Reference proteome</keyword>
<protein>
    <recommendedName>
        <fullName evidence="3">Integrase</fullName>
    </recommendedName>
</protein>
<dbReference type="Proteomes" id="UP000552644">
    <property type="component" value="Unassembled WGS sequence"/>
</dbReference>
<reference evidence="1 2" key="1">
    <citation type="submission" date="2020-08" db="EMBL/GenBank/DDBJ databases">
        <title>Genomic Encyclopedia of Type Strains, Phase III (KMG-III): the genomes of soil and plant-associated and newly described type strains.</title>
        <authorList>
            <person name="Whitman W."/>
        </authorList>
    </citation>
    <scope>NUCLEOTIDE SEQUENCE [LARGE SCALE GENOMIC DNA]</scope>
    <source>
        <strain evidence="1 2">CECT 8840</strain>
    </source>
</reference>
<gene>
    <name evidence="1" type="ORF">FHS44_007332</name>
</gene>
<dbReference type="RefSeq" id="WP_246436582.1">
    <property type="nucleotide sequence ID" value="NZ_JACHJP010000012.1"/>
</dbReference>
<sequence length="45" mass="4939">MAPTQVAEWAGHSVEVLLRIYAKCIVGQDEVAKRRISDALRDGGQ</sequence>
<dbReference type="AlphaFoldDB" id="A0A7W7VRZ0"/>
<evidence type="ECO:0000313" key="2">
    <source>
        <dbReference type="Proteomes" id="UP000552644"/>
    </source>
</evidence>
<proteinExistence type="predicted"/>
<dbReference type="EMBL" id="JACHJP010000012">
    <property type="protein sequence ID" value="MBB4920188.1"/>
    <property type="molecule type" value="Genomic_DNA"/>
</dbReference>
<comment type="caution">
    <text evidence="1">The sequence shown here is derived from an EMBL/GenBank/DDBJ whole genome shotgun (WGS) entry which is preliminary data.</text>
</comment>
<name>A0A7W7VRZ0_9ACTN</name>